<feature type="non-terminal residue" evidence="1">
    <location>
        <position position="106"/>
    </location>
</feature>
<sequence>KDLHGKIRECIEIDKLSGYLKGDYDEIFRERWQEAEQLGYIYHMLSDSDMSKWLRAIQHNVRSIGMPLESILLFGQHQAYRALSQRLNDIEKQELLALANRTCSPQ</sequence>
<evidence type="ECO:0000313" key="2">
    <source>
        <dbReference type="Proteomes" id="UP001142489"/>
    </source>
</evidence>
<feature type="non-terminal residue" evidence="1">
    <location>
        <position position="1"/>
    </location>
</feature>
<proteinExistence type="predicted"/>
<comment type="caution">
    <text evidence="1">The sequence shown here is derived from an EMBL/GenBank/DDBJ whole genome shotgun (WGS) entry which is preliminary data.</text>
</comment>
<reference evidence="1" key="1">
    <citation type="journal article" date="2023" name="DNA Res.">
        <title>Chromosome-level genome assembly of Phrynocephalus forsythii using third-generation DNA sequencing and Hi-C analysis.</title>
        <authorList>
            <person name="Qi Y."/>
            <person name="Zhao W."/>
            <person name="Zhao Y."/>
            <person name="Niu C."/>
            <person name="Cao S."/>
            <person name="Zhang Y."/>
        </authorList>
    </citation>
    <scope>NUCLEOTIDE SEQUENCE</scope>
    <source>
        <tissue evidence="1">Muscle</tissue>
    </source>
</reference>
<organism evidence="1 2">
    <name type="scientific">Phrynocephalus forsythii</name>
    <dbReference type="NCBI Taxonomy" id="171643"/>
    <lineage>
        <taxon>Eukaryota</taxon>
        <taxon>Metazoa</taxon>
        <taxon>Chordata</taxon>
        <taxon>Craniata</taxon>
        <taxon>Vertebrata</taxon>
        <taxon>Euteleostomi</taxon>
        <taxon>Lepidosauria</taxon>
        <taxon>Squamata</taxon>
        <taxon>Bifurcata</taxon>
        <taxon>Unidentata</taxon>
        <taxon>Episquamata</taxon>
        <taxon>Toxicofera</taxon>
        <taxon>Iguania</taxon>
        <taxon>Acrodonta</taxon>
        <taxon>Agamidae</taxon>
        <taxon>Agaminae</taxon>
        <taxon>Phrynocephalus</taxon>
    </lineage>
</organism>
<dbReference type="EMBL" id="JAPFRF010000007">
    <property type="protein sequence ID" value="KAJ7327039.1"/>
    <property type="molecule type" value="Genomic_DNA"/>
</dbReference>
<name>A0A9Q1B0X5_9SAUR</name>
<evidence type="ECO:0000313" key="1">
    <source>
        <dbReference type="EMBL" id="KAJ7327039.1"/>
    </source>
</evidence>
<protein>
    <submittedName>
        <fullName evidence="1">Uncharacterized protein</fullName>
    </submittedName>
</protein>
<dbReference type="Proteomes" id="UP001142489">
    <property type="component" value="Unassembled WGS sequence"/>
</dbReference>
<keyword evidence="2" id="KW-1185">Reference proteome</keyword>
<accession>A0A9Q1B0X5</accession>
<dbReference type="AlphaFoldDB" id="A0A9Q1B0X5"/>
<gene>
    <name evidence="1" type="ORF">JRQ81_016798</name>
</gene>